<accession>A0A4Y7RI90</accession>
<sequence>MGFVWDDRIGLGSSGREIVGYALFSILLKEGRIVNHIVQGAQLPGLFFPLNLLNTYTYIKDKFPLAWNGKINPNYGEYCKLRGWDKENTVFRQS</sequence>
<comment type="caution">
    <text evidence="1">The sequence shown here is derived from an EMBL/GenBank/DDBJ whole genome shotgun (WGS) entry which is preliminary data.</text>
</comment>
<dbReference type="EMBL" id="QFGA01000001">
    <property type="protein sequence ID" value="TEB08521.1"/>
    <property type="molecule type" value="Genomic_DNA"/>
</dbReference>
<name>A0A4Y7RI90_9FIRM</name>
<protein>
    <submittedName>
        <fullName evidence="1">Uncharacterized protein</fullName>
    </submittedName>
</protein>
<gene>
    <name evidence="1" type="ORF">Psch_02085</name>
</gene>
<proteinExistence type="predicted"/>
<dbReference type="Proteomes" id="UP000298324">
    <property type="component" value="Unassembled WGS sequence"/>
</dbReference>
<evidence type="ECO:0000313" key="2">
    <source>
        <dbReference type="Proteomes" id="UP000298324"/>
    </source>
</evidence>
<dbReference type="AlphaFoldDB" id="A0A4Y7RI90"/>
<evidence type="ECO:0000313" key="1">
    <source>
        <dbReference type="EMBL" id="TEB08521.1"/>
    </source>
</evidence>
<organism evidence="1 2">
    <name type="scientific">Pelotomaculum schinkii</name>
    <dbReference type="NCBI Taxonomy" id="78350"/>
    <lineage>
        <taxon>Bacteria</taxon>
        <taxon>Bacillati</taxon>
        <taxon>Bacillota</taxon>
        <taxon>Clostridia</taxon>
        <taxon>Eubacteriales</taxon>
        <taxon>Desulfotomaculaceae</taxon>
        <taxon>Pelotomaculum</taxon>
    </lineage>
</organism>
<keyword evidence="2" id="KW-1185">Reference proteome</keyword>
<reference evidence="1 2" key="1">
    <citation type="journal article" date="2018" name="Environ. Microbiol.">
        <title>Novel energy conservation strategies and behaviour of Pelotomaculum schinkii driving syntrophic propionate catabolism.</title>
        <authorList>
            <person name="Hidalgo-Ahumada C.A.P."/>
            <person name="Nobu M.K."/>
            <person name="Narihiro T."/>
            <person name="Tamaki H."/>
            <person name="Liu W.T."/>
            <person name="Kamagata Y."/>
            <person name="Stams A.J.M."/>
            <person name="Imachi H."/>
            <person name="Sousa D.Z."/>
        </authorList>
    </citation>
    <scope>NUCLEOTIDE SEQUENCE [LARGE SCALE GENOMIC DNA]</scope>
    <source>
        <strain evidence="1 2">HH</strain>
    </source>
</reference>